<dbReference type="EMBL" id="BK032787">
    <property type="protein sequence ID" value="DAF60378.1"/>
    <property type="molecule type" value="Genomic_DNA"/>
</dbReference>
<accession>A0A8S5TC98</accession>
<evidence type="ECO:0000313" key="1">
    <source>
        <dbReference type="EMBL" id="DAF60378.1"/>
    </source>
</evidence>
<organism evidence="1">
    <name type="scientific">Siphoviridae sp. ctwuP1</name>
    <dbReference type="NCBI Taxonomy" id="2827972"/>
    <lineage>
        <taxon>Viruses</taxon>
        <taxon>Duplodnaviria</taxon>
        <taxon>Heunggongvirae</taxon>
        <taxon>Uroviricota</taxon>
        <taxon>Caudoviricetes</taxon>
    </lineage>
</organism>
<proteinExistence type="predicted"/>
<name>A0A8S5TC98_9CAUD</name>
<reference evidence="1" key="1">
    <citation type="journal article" date="2021" name="Proc. Natl. Acad. Sci. U.S.A.">
        <title>A Catalog of Tens of Thousands of Viruses from Human Metagenomes Reveals Hidden Associations with Chronic Diseases.</title>
        <authorList>
            <person name="Tisza M.J."/>
            <person name="Buck C.B."/>
        </authorList>
    </citation>
    <scope>NUCLEOTIDE SEQUENCE</scope>
    <source>
        <strain evidence="1">CtwuP1</strain>
    </source>
</reference>
<protein>
    <submittedName>
        <fullName evidence="1">Uncharacterized protein</fullName>
    </submittedName>
</protein>
<sequence length="98" mass="11051">MAQSPFEIPSPVLEKLDELNEIVKDHPVYIPPQVAAKFLGMNPATLIASIQARQCPFAFGYQKTLHSNATNKIPSATFYLWYTQGWMLKMYDAEKSTA</sequence>